<keyword evidence="1" id="KW-0547">Nucleotide-binding</keyword>
<dbReference type="PANTHER" id="PTHR35372">
    <property type="entry name" value="ATP BINDING PROTEIN-RELATED"/>
    <property type="match status" value="1"/>
</dbReference>
<evidence type="ECO:0000256" key="1">
    <source>
        <dbReference type="ARBA" id="ARBA00022741"/>
    </source>
</evidence>
<evidence type="ECO:0000259" key="4">
    <source>
        <dbReference type="PROSITE" id="PS51206"/>
    </source>
</evidence>
<dbReference type="Pfam" id="PF08706">
    <property type="entry name" value="D5_N"/>
    <property type="match status" value="1"/>
</dbReference>
<dbReference type="InterPro" id="IPR014818">
    <property type="entry name" value="Phage/plasmid_primase_P4_C"/>
</dbReference>
<dbReference type="InterPro" id="IPR027417">
    <property type="entry name" value="P-loop_NTPase"/>
</dbReference>
<feature type="domain" description="SF3 helicase" evidence="4">
    <location>
        <begin position="175"/>
        <end position="334"/>
    </location>
</feature>
<name>A0ABW6Q7G2_9ACTN</name>
<dbReference type="PANTHER" id="PTHR35372:SF2">
    <property type="entry name" value="SF3 HELICASE DOMAIN-CONTAINING PROTEIN"/>
    <property type="match status" value="1"/>
</dbReference>
<accession>A0ABW6Q7G2</accession>
<keyword evidence="2" id="KW-0378">Hydrolase</keyword>
<comment type="caution">
    <text evidence="5">The sequence shown here is derived from an EMBL/GenBank/DDBJ whole genome shotgun (WGS) entry which is preliminary data.</text>
</comment>
<protein>
    <submittedName>
        <fullName evidence="5">Phage/plasmid primase, P4 family</fullName>
    </submittedName>
</protein>
<dbReference type="NCBIfam" id="TIGR01613">
    <property type="entry name" value="primase_Cterm"/>
    <property type="match status" value="1"/>
</dbReference>
<sequence>MTISPERVRILDPKVGGDVDRAQFFAEHVAGRLVYVDGPGWFAWTGTHWANDTSSDQSIARGMVHDVSNTLLEHAKTGSAVFIDAAKVFRDSGRIDKILKEAKAPSCGLRRNVADLDADPYALNFANGTVNLRTGELRPHSPGDLITYAVGYNYRAGAHSARWDNYLSASQPDAGMRTFIQRLIGYGLSGSTREEKLAFFYGSGRNGKGVLTETLNEIFGSPLVTTMNGDFWELTRYGRKGSLVGKLHGARLVLSSEMTSARLDEAFIKAYVAADTLTADPKHKPAYDFKPTGLLVLSGNDKPTIRGTDDGIWARFLCVPWDQSFVGREDKTLKPDLLRPEHAEGIIAWAVRGAVDYFADGLPVPQAVSSATDEYREESNPYSEWIEQYFESAPDGFVTNADVKHVATRPGIRLPGTERTWRSEVVKHFGIDPADCVKPRKVAGKTQRGIPGVRLREADVFGQPHS</sequence>
<dbReference type="Proteomes" id="UP001601627">
    <property type="component" value="Unassembled WGS sequence"/>
</dbReference>
<gene>
    <name evidence="5" type="ORF">ACFVZC_17300</name>
</gene>
<reference evidence="5 6" key="1">
    <citation type="submission" date="2024-09" db="EMBL/GenBank/DDBJ databases">
        <title>The Natural Products Discovery Center: Release of the First 8490 Sequenced Strains for Exploring Actinobacteria Biosynthetic Diversity.</title>
        <authorList>
            <person name="Kalkreuter E."/>
            <person name="Kautsar S.A."/>
            <person name="Yang D."/>
            <person name="Bader C.D."/>
            <person name="Teijaro C.N."/>
            <person name="Fluegel L."/>
            <person name="Davis C.M."/>
            <person name="Simpson J.R."/>
            <person name="Lauterbach L."/>
            <person name="Steele A.D."/>
            <person name="Gui C."/>
            <person name="Meng S."/>
            <person name="Li G."/>
            <person name="Viehrig K."/>
            <person name="Ye F."/>
            <person name="Su P."/>
            <person name="Kiefer A.F."/>
            <person name="Nichols A."/>
            <person name="Cepeda A.J."/>
            <person name="Yan W."/>
            <person name="Fan B."/>
            <person name="Jiang Y."/>
            <person name="Adhikari A."/>
            <person name="Zheng C.-J."/>
            <person name="Schuster L."/>
            <person name="Cowan T.M."/>
            <person name="Smanski M.J."/>
            <person name="Chevrette M.G."/>
            <person name="De Carvalho L.P.S."/>
            <person name="Shen B."/>
        </authorList>
    </citation>
    <scope>NUCLEOTIDE SEQUENCE [LARGE SCALE GENOMIC DNA]</scope>
    <source>
        <strain evidence="5 6">NPDC058328</strain>
    </source>
</reference>
<evidence type="ECO:0000256" key="2">
    <source>
        <dbReference type="ARBA" id="ARBA00022801"/>
    </source>
</evidence>
<organism evidence="5 6">
    <name type="scientific">Streptomyces marokkonensis</name>
    <dbReference type="NCBI Taxonomy" id="324855"/>
    <lineage>
        <taxon>Bacteria</taxon>
        <taxon>Bacillati</taxon>
        <taxon>Actinomycetota</taxon>
        <taxon>Actinomycetes</taxon>
        <taxon>Kitasatosporales</taxon>
        <taxon>Streptomycetaceae</taxon>
        <taxon>Streptomyces</taxon>
    </lineage>
</organism>
<dbReference type="Gene3D" id="3.40.50.300">
    <property type="entry name" value="P-loop containing nucleotide triphosphate hydrolases"/>
    <property type="match status" value="1"/>
</dbReference>
<dbReference type="RefSeq" id="WP_388235508.1">
    <property type="nucleotide sequence ID" value="NZ_JBHVZQ010000013.1"/>
</dbReference>
<evidence type="ECO:0000313" key="6">
    <source>
        <dbReference type="Proteomes" id="UP001601627"/>
    </source>
</evidence>
<evidence type="ECO:0000256" key="3">
    <source>
        <dbReference type="ARBA" id="ARBA00022840"/>
    </source>
</evidence>
<dbReference type="SUPFAM" id="SSF52540">
    <property type="entry name" value="P-loop containing nucleoside triphosphate hydrolases"/>
    <property type="match status" value="1"/>
</dbReference>
<dbReference type="SMART" id="SM00885">
    <property type="entry name" value="D5_N"/>
    <property type="match status" value="1"/>
</dbReference>
<keyword evidence="6" id="KW-1185">Reference proteome</keyword>
<dbReference type="Pfam" id="PF19263">
    <property type="entry name" value="DUF5906"/>
    <property type="match status" value="1"/>
</dbReference>
<dbReference type="InterPro" id="IPR051620">
    <property type="entry name" value="ORF904-like_C"/>
</dbReference>
<dbReference type="EMBL" id="JBHVZQ010000013">
    <property type="protein sequence ID" value="MFF1275148.1"/>
    <property type="molecule type" value="Genomic_DNA"/>
</dbReference>
<dbReference type="InterPro" id="IPR006500">
    <property type="entry name" value="Helicase_put_C_phage/plasmid"/>
</dbReference>
<proteinExistence type="predicted"/>
<evidence type="ECO:0000313" key="5">
    <source>
        <dbReference type="EMBL" id="MFF1275148.1"/>
    </source>
</evidence>
<keyword evidence="3" id="KW-0067">ATP-binding</keyword>
<dbReference type="InterPro" id="IPR045455">
    <property type="entry name" value="NrS-1_pol-like_helicase"/>
</dbReference>
<dbReference type="PROSITE" id="PS51206">
    <property type="entry name" value="SF3_HELICASE_1"/>
    <property type="match status" value="1"/>
</dbReference>
<dbReference type="InterPro" id="IPR014015">
    <property type="entry name" value="Helicase_SF3_DNA-vir"/>
</dbReference>